<name>A0ABD0TUH1_DENTH</name>
<feature type="region of interest" description="Disordered" evidence="1">
    <location>
        <begin position="1"/>
        <end position="40"/>
    </location>
</feature>
<gene>
    <name evidence="2" type="ORF">M5K25_027680</name>
</gene>
<dbReference type="AlphaFoldDB" id="A0ABD0TUH1"/>
<evidence type="ECO:0000313" key="2">
    <source>
        <dbReference type="EMBL" id="KAL0903311.1"/>
    </source>
</evidence>
<sequence length="394" mass="44422">MGEEEEAPIRQHSPMDQMIESREPLHVLSHPPGDGREPLHVLSHSPGDGREPFSFFTLLVMAENRSAELGQRLNKEEERSSPWETVVTLSQIPSQDLSLSKLTISSKLSSQAIPLGRDVLSSLTSYKRMSSNNRSFDQGYQQQSSKVFMGITGFDQTRRYEVHKIAFKPAQDRDDLLIVLDDQGEEKLKFKKGKKIQKAFWTDSAYDSSETEPEEETTNLCLIAGDDLHQSNEEELFDISEKIHSFYRKIKKVHASLKLEFLNLQKEHDNLRKEHCNDDSDYMKLLDEFKSSNLASLPILSGMAPVRRFDPRVKGPDGSLVIPSLKARSAALSVLLLNKTLVAAMADRRQRKHEKSLMSVKNLGCEMASEAEIFGLSELGSLTLFLCSSFGDGF</sequence>
<evidence type="ECO:0000256" key="1">
    <source>
        <dbReference type="SAM" id="MobiDB-lite"/>
    </source>
</evidence>
<organism evidence="2 3">
    <name type="scientific">Dendrobium thyrsiflorum</name>
    <name type="common">Pinecone-like raceme dendrobium</name>
    <name type="synonym">Orchid</name>
    <dbReference type="NCBI Taxonomy" id="117978"/>
    <lineage>
        <taxon>Eukaryota</taxon>
        <taxon>Viridiplantae</taxon>
        <taxon>Streptophyta</taxon>
        <taxon>Embryophyta</taxon>
        <taxon>Tracheophyta</taxon>
        <taxon>Spermatophyta</taxon>
        <taxon>Magnoliopsida</taxon>
        <taxon>Liliopsida</taxon>
        <taxon>Asparagales</taxon>
        <taxon>Orchidaceae</taxon>
        <taxon>Epidendroideae</taxon>
        <taxon>Malaxideae</taxon>
        <taxon>Dendrobiinae</taxon>
        <taxon>Dendrobium</taxon>
    </lineage>
</organism>
<accession>A0ABD0TUH1</accession>
<dbReference type="Proteomes" id="UP001552299">
    <property type="component" value="Unassembled WGS sequence"/>
</dbReference>
<proteinExistence type="predicted"/>
<evidence type="ECO:0000313" key="3">
    <source>
        <dbReference type="Proteomes" id="UP001552299"/>
    </source>
</evidence>
<reference evidence="2 3" key="1">
    <citation type="journal article" date="2024" name="Plant Biotechnol. J.">
        <title>Dendrobium thyrsiflorum genome and its molecular insights into genes involved in important horticultural traits.</title>
        <authorList>
            <person name="Chen B."/>
            <person name="Wang J.Y."/>
            <person name="Zheng P.J."/>
            <person name="Li K.L."/>
            <person name="Liang Y.M."/>
            <person name="Chen X.F."/>
            <person name="Zhang C."/>
            <person name="Zhao X."/>
            <person name="He X."/>
            <person name="Zhang G.Q."/>
            <person name="Liu Z.J."/>
            <person name="Xu Q."/>
        </authorList>
    </citation>
    <scope>NUCLEOTIDE SEQUENCE [LARGE SCALE GENOMIC DNA]</scope>
    <source>
        <strain evidence="2">GZMU011</strain>
    </source>
</reference>
<keyword evidence="3" id="KW-1185">Reference proteome</keyword>
<comment type="caution">
    <text evidence="2">The sequence shown here is derived from an EMBL/GenBank/DDBJ whole genome shotgun (WGS) entry which is preliminary data.</text>
</comment>
<protein>
    <submittedName>
        <fullName evidence="2">Uncharacterized protein</fullName>
    </submittedName>
</protein>
<dbReference type="EMBL" id="JANQDX010000020">
    <property type="protein sequence ID" value="KAL0903311.1"/>
    <property type="molecule type" value="Genomic_DNA"/>
</dbReference>